<keyword evidence="1" id="KW-0812">Transmembrane</keyword>
<feature type="transmembrane region" description="Helical" evidence="1">
    <location>
        <begin position="75"/>
        <end position="95"/>
    </location>
</feature>
<evidence type="ECO:0000313" key="2">
    <source>
        <dbReference type="EMBL" id="GAB88138.1"/>
    </source>
</evidence>
<keyword evidence="1" id="KW-1133">Transmembrane helix</keyword>
<reference evidence="2 3" key="1">
    <citation type="submission" date="2012-08" db="EMBL/GenBank/DDBJ databases">
        <title>Whole genome shotgun sequence of Gordonia rhizosphera NBRC 16068.</title>
        <authorList>
            <person name="Takarada H."/>
            <person name="Isaki S."/>
            <person name="Hosoyama A."/>
            <person name="Tsuchikane K."/>
            <person name="Katsumata H."/>
            <person name="Baba S."/>
            <person name="Ohji S."/>
            <person name="Yamazaki S."/>
            <person name="Fujita N."/>
        </authorList>
    </citation>
    <scope>NUCLEOTIDE SEQUENCE [LARGE SCALE GENOMIC DNA]</scope>
    <source>
        <strain evidence="2 3">NBRC 16068</strain>
    </source>
</reference>
<accession>K6UXL7</accession>
<feature type="transmembrane region" description="Helical" evidence="1">
    <location>
        <begin position="38"/>
        <end position="55"/>
    </location>
</feature>
<organism evidence="2 3">
    <name type="scientific">Gordonia rhizosphera NBRC 16068</name>
    <dbReference type="NCBI Taxonomy" id="1108045"/>
    <lineage>
        <taxon>Bacteria</taxon>
        <taxon>Bacillati</taxon>
        <taxon>Actinomycetota</taxon>
        <taxon>Actinomycetes</taxon>
        <taxon>Mycobacteriales</taxon>
        <taxon>Gordoniaceae</taxon>
        <taxon>Gordonia</taxon>
    </lineage>
</organism>
<comment type="caution">
    <text evidence="2">The sequence shown here is derived from an EMBL/GenBank/DDBJ whole genome shotgun (WGS) entry which is preliminary data.</text>
</comment>
<keyword evidence="1" id="KW-0472">Membrane</keyword>
<dbReference type="EMBL" id="BAHC01000006">
    <property type="protein sequence ID" value="GAB88138.1"/>
    <property type="molecule type" value="Genomic_DNA"/>
</dbReference>
<dbReference type="AlphaFoldDB" id="K6UXL7"/>
<evidence type="ECO:0000256" key="1">
    <source>
        <dbReference type="SAM" id="Phobius"/>
    </source>
</evidence>
<name>K6UXL7_9ACTN</name>
<proteinExistence type="predicted"/>
<feature type="transmembrane region" description="Helical" evidence="1">
    <location>
        <begin position="12"/>
        <end position="31"/>
    </location>
</feature>
<dbReference type="STRING" id="1108045.GORHZ_006_00070"/>
<gene>
    <name evidence="2" type="ORF">GORHZ_006_00070</name>
</gene>
<feature type="transmembrane region" description="Helical" evidence="1">
    <location>
        <begin position="107"/>
        <end position="126"/>
    </location>
</feature>
<keyword evidence="3" id="KW-1185">Reference proteome</keyword>
<sequence>MVDQTTTVVPTSVIGPVLAAVVALIAYRMLIIRDRRPTTTAAHWYAAFIVLYAVLRVPEVQHWLDELFGLDLSDVRLLGAMLQVCSASALLLLGLRWRSRSGLTARWVWLAIATGCAAICVVLIAVNEPLRSTGLAVEQLSSSWRTGAYLTLHSFMFIPAELVIVVTLWQMAKSATC</sequence>
<protein>
    <submittedName>
        <fullName evidence="2">Uncharacterized protein</fullName>
    </submittedName>
</protein>
<feature type="transmembrane region" description="Helical" evidence="1">
    <location>
        <begin position="146"/>
        <end position="169"/>
    </location>
</feature>
<dbReference type="Proteomes" id="UP000008363">
    <property type="component" value="Unassembled WGS sequence"/>
</dbReference>
<evidence type="ECO:0000313" key="3">
    <source>
        <dbReference type="Proteomes" id="UP000008363"/>
    </source>
</evidence>